<dbReference type="SUPFAM" id="SSF53383">
    <property type="entry name" value="PLP-dependent transferases"/>
    <property type="match status" value="1"/>
</dbReference>
<evidence type="ECO:0000313" key="7">
    <source>
        <dbReference type="Proteomes" id="UP000611708"/>
    </source>
</evidence>
<comment type="caution">
    <text evidence="6">The sequence shown here is derived from an EMBL/GenBank/DDBJ whole genome shotgun (WGS) entry which is preliminary data.</text>
</comment>
<dbReference type="InterPro" id="IPR005814">
    <property type="entry name" value="Aminotrans_3"/>
</dbReference>
<dbReference type="InterPro" id="IPR011009">
    <property type="entry name" value="Kinase-like_dom_sf"/>
</dbReference>
<evidence type="ECO:0000313" key="6">
    <source>
        <dbReference type="EMBL" id="MBF9194654.1"/>
    </source>
</evidence>
<dbReference type="Gene3D" id="3.90.1200.10">
    <property type="match status" value="1"/>
</dbReference>
<accession>A0ABS0HMF8</accession>
<dbReference type="NCBIfam" id="NF004799">
    <property type="entry name" value="PRK06148.1"/>
    <property type="match status" value="1"/>
</dbReference>
<dbReference type="InterPro" id="IPR049704">
    <property type="entry name" value="Aminotrans_3_PPA_site"/>
</dbReference>
<dbReference type="PANTHER" id="PTHR45688">
    <property type="match status" value="1"/>
</dbReference>
<protein>
    <submittedName>
        <fullName evidence="6">Aminotransferase class III-fold pyridoxal phosphate-dependent enzyme</fullName>
    </submittedName>
</protein>
<gene>
    <name evidence="6" type="ORF">I2H36_01270</name>
</gene>
<dbReference type="InterPro" id="IPR011055">
    <property type="entry name" value="Dup_hybrid_motif"/>
</dbReference>
<evidence type="ECO:0000259" key="5">
    <source>
        <dbReference type="Pfam" id="PF01636"/>
    </source>
</evidence>
<comment type="cofactor">
    <cofactor evidence="1">
        <name>pyridoxal 5'-phosphate</name>
        <dbReference type="ChEBI" id="CHEBI:597326"/>
    </cofactor>
</comment>
<dbReference type="InterPro" id="IPR016047">
    <property type="entry name" value="M23ase_b-sheet_dom"/>
</dbReference>
<feature type="domain" description="Aminoglycoside phosphotransferase" evidence="5">
    <location>
        <begin position="33"/>
        <end position="274"/>
    </location>
</feature>
<evidence type="ECO:0000256" key="3">
    <source>
        <dbReference type="ARBA" id="ARBA00022898"/>
    </source>
</evidence>
<dbReference type="SUPFAM" id="SSF56112">
    <property type="entry name" value="Protein kinase-like (PK-like)"/>
    <property type="match status" value="1"/>
</dbReference>
<dbReference type="Gene3D" id="3.40.640.10">
    <property type="entry name" value="Type I PLP-dependent aspartate aminotransferase-like (Major domain)"/>
    <property type="match status" value="1"/>
</dbReference>
<name>A0ABS0HMF8_9HYPH</name>
<dbReference type="Pfam" id="PF00202">
    <property type="entry name" value="Aminotran_3"/>
    <property type="match status" value="1"/>
</dbReference>
<dbReference type="Gene3D" id="2.70.70.10">
    <property type="entry name" value="Glucose Permease (Domain IIA)"/>
    <property type="match status" value="1"/>
</dbReference>
<feature type="domain" description="M23ase beta-sheet core" evidence="4">
    <location>
        <begin position="443"/>
        <end position="540"/>
    </location>
</feature>
<evidence type="ECO:0000259" key="4">
    <source>
        <dbReference type="Pfam" id="PF01551"/>
    </source>
</evidence>
<dbReference type="InterPro" id="IPR015422">
    <property type="entry name" value="PyrdxlP-dep_Trfase_small"/>
</dbReference>
<dbReference type="Pfam" id="PF01551">
    <property type="entry name" value="Peptidase_M23"/>
    <property type="match status" value="1"/>
</dbReference>
<keyword evidence="3" id="KW-0663">Pyridoxal phosphate</keyword>
<dbReference type="Gene3D" id="3.90.1150.10">
    <property type="entry name" value="Aspartate Aminotransferase, domain 1"/>
    <property type="match status" value="1"/>
</dbReference>
<reference evidence="6 7" key="1">
    <citation type="submission" date="2020-11" db="EMBL/GenBank/DDBJ databases">
        <authorList>
            <person name="Kim M.K."/>
        </authorList>
    </citation>
    <scope>NUCLEOTIDE SEQUENCE [LARGE SCALE GENOMIC DNA]</scope>
    <source>
        <strain evidence="6 7">BT290</strain>
    </source>
</reference>
<dbReference type="InterPro" id="IPR015424">
    <property type="entry name" value="PyrdxlP-dep_Trfase"/>
</dbReference>
<evidence type="ECO:0000256" key="2">
    <source>
        <dbReference type="ARBA" id="ARBA00008954"/>
    </source>
</evidence>
<dbReference type="InterPro" id="IPR002575">
    <property type="entry name" value="Aminoglycoside_PTrfase"/>
</dbReference>
<dbReference type="EMBL" id="JADQDN010000001">
    <property type="protein sequence ID" value="MBF9194654.1"/>
    <property type="molecule type" value="Genomic_DNA"/>
</dbReference>
<keyword evidence="7" id="KW-1185">Reference proteome</keyword>
<dbReference type="InterPro" id="IPR015421">
    <property type="entry name" value="PyrdxlP-dep_Trfase_major"/>
</dbReference>
<dbReference type="Pfam" id="PF01636">
    <property type="entry name" value="APH"/>
    <property type="match status" value="1"/>
</dbReference>
<dbReference type="CDD" id="cd00610">
    <property type="entry name" value="OAT_like"/>
    <property type="match status" value="1"/>
</dbReference>
<comment type="similarity">
    <text evidence="2">Belongs to the class-III pyridoxal-phosphate-dependent aminotransferase family.</text>
</comment>
<dbReference type="GO" id="GO:0008483">
    <property type="term" value="F:transaminase activity"/>
    <property type="evidence" value="ECO:0007669"/>
    <property type="project" value="UniProtKB-KW"/>
</dbReference>
<dbReference type="CDD" id="cd12797">
    <property type="entry name" value="M23_peptidase"/>
    <property type="match status" value="1"/>
</dbReference>
<organism evidence="6 7">
    <name type="scientific">Microvirga terrestris</name>
    <dbReference type="NCBI Taxonomy" id="2791024"/>
    <lineage>
        <taxon>Bacteria</taxon>
        <taxon>Pseudomonadati</taxon>
        <taxon>Pseudomonadota</taxon>
        <taxon>Alphaproteobacteria</taxon>
        <taxon>Hyphomicrobiales</taxon>
        <taxon>Methylobacteriaceae</taxon>
        <taxon>Microvirga</taxon>
    </lineage>
</organism>
<dbReference type="PROSITE" id="PS00600">
    <property type="entry name" value="AA_TRANSFER_CLASS_3"/>
    <property type="match status" value="1"/>
</dbReference>
<proteinExistence type="inferred from homology"/>
<dbReference type="SUPFAM" id="SSF51261">
    <property type="entry name" value="Duplicated hybrid motif"/>
    <property type="match status" value="1"/>
</dbReference>
<keyword evidence="6" id="KW-0032">Aminotransferase</keyword>
<keyword evidence="6" id="KW-0808">Transferase</keyword>
<sequence length="1018" mass="110391">MQDASPTGPVQLASETWWANVLLEHFGFPASLTPLDGEYDLNFAVHQEGARTHVLKVMRPGCDSSLIEVQCKALNHVAAHAPEVAVPRVVKALDGSHFVSARDQSGEERLVWLITNLPGQLYAETSPQPPSLLREIGATLAKMDRALEGFAHPALGREIKWDLRRSGWVRHAIGWIDGDGRREIVERIIAEFEGNLLGRLTALPTTAIHNDINDYNMLVDASTGEPRLSGIIDFGDMIDSPAVAELAIAGAYAVLGQERPIAALAALIAGYDSVRPLSDEELALVYPLVLTRLAVSVANSAIVKREKPDDPYVTVSEQPAWNFLETNSSLPPDWVLACLRVSCGRPGHPRADAVMGWIASHRGRFAPMFGRSLDGIPVIDLSVASPASPRNPFDLDPDDLDDAVAEAMGGADIGLGRYGEPRLIYTGPEFRKTPYAGSHRRTVHIAVDVFIDAGTEVRAPLDGVVHAVELRTSPLDYGGVAVLEHTIPGGDRFYTLYGHLAADVVARLSPGQTVVAGEVIALIGDRSENGGWTPHVHFQLGLTTLGRGADWPGVADPDESAGWMELFPNGAALLNLANEKTAAVTTATETVLPRRKKRFAGNLKLSYRAPLTLLRGYRQFLFDQYGRTYLDGYNNVPHVGHCHPRIVAAAARQNRLLNTNTRYLHPAQVEYAEALTSRLPDELSVCFFVNSGSEANELALRLARAHTGADDTIVMDAGYHGNTNTAIDISPYKFNGPGGRGAPDWVEVVPVADPYRGPYKGSDPEAGRKYADHVRVAVERIQARDRRVAAFICEIFPSVGGQLIPPPGYYRHAYEAVRAAGGVCIADEVQTGLGRIGTHQWGFETQGVVPDIVVLGKPIGNGHPIGAVITTPAIAASFANGMEFFSTFGGSTLACVIGREVLRVVDEENLQAQALDVGTFMLDGLRALQDDHVMIGDVRGSGLFMGVELVESRDTLEPAQKAASYIVNRLREHRILIGTDGPFDNVLKIRPPLCFTREDASYLLHRLAAVLREEPCRI</sequence>
<dbReference type="PANTHER" id="PTHR45688:SF13">
    <property type="entry name" value="ALANINE--GLYOXYLATE AMINOTRANSFERASE 2-LIKE"/>
    <property type="match status" value="1"/>
</dbReference>
<evidence type="ECO:0000256" key="1">
    <source>
        <dbReference type="ARBA" id="ARBA00001933"/>
    </source>
</evidence>
<dbReference type="RefSeq" id="WP_196262074.1">
    <property type="nucleotide sequence ID" value="NZ_JADQDN010000001.1"/>
</dbReference>
<dbReference type="Proteomes" id="UP000611708">
    <property type="component" value="Unassembled WGS sequence"/>
</dbReference>